<organism evidence="1 2">
    <name type="scientific">Phenylobacterium terrae</name>
    <dbReference type="NCBI Taxonomy" id="2665495"/>
    <lineage>
        <taxon>Bacteria</taxon>
        <taxon>Pseudomonadati</taxon>
        <taxon>Pseudomonadota</taxon>
        <taxon>Alphaproteobacteria</taxon>
        <taxon>Caulobacterales</taxon>
        <taxon>Caulobacteraceae</taxon>
        <taxon>Phenylobacterium</taxon>
    </lineage>
</organism>
<dbReference type="EMBL" id="JBHUEY010000001">
    <property type="protein sequence ID" value="MFD1784353.1"/>
    <property type="molecule type" value="Genomic_DNA"/>
</dbReference>
<keyword evidence="2" id="KW-1185">Reference proteome</keyword>
<gene>
    <name evidence="1" type="ORF">ACFSC0_13180</name>
</gene>
<reference evidence="2" key="1">
    <citation type="journal article" date="2019" name="Int. J. Syst. Evol. Microbiol.">
        <title>The Global Catalogue of Microorganisms (GCM) 10K type strain sequencing project: providing services to taxonomists for standard genome sequencing and annotation.</title>
        <authorList>
            <consortium name="The Broad Institute Genomics Platform"/>
            <consortium name="The Broad Institute Genome Sequencing Center for Infectious Disease"/>
            <person name="Wu L."/>
            <person name="Ma J."/>
        </authorList>
    </citation>
    <scope>NUCLEOTIDE SEQUENCE [LARGE SCALE GENOMIC DNA]</scope>
    <source>
        <strain evidence="2">DFY28</strain>
    </source>
</reference>
<evidence type="ECO:0000313" key="2">
    <source>
        <dbReference type="Proteomes" id="UP001597237"/>
    </source>
</evidence>
<accession>A0ABW4N2S4</accession>
<comment type="caution">
    <text evidence="1">The sequence shown here is derived from an EMBL/GenBank/DDBJ whole genome shotgun (WGS) entry which is preliminary data.</text>
</comment>
<dbReference type="RefSeq" id="WP_377283697.1">
    <property type="nucleotide sequence ID" value="NZ_JBHRSI010000009.1"/>
</dbReference>
<proteinExistence type="predicted"/>
<evidence type="ECO:0008006" key="3">
    <source>
        <dbReference type="Google" id="ProtNLM"/>
    </source>
</evidence>
<name>A0ABW4N2S4_9CAUL</name>
<protein>
    <recommendedName>
        <fullName evidence="3">Transmembrane anchor protein</fullName>
    </recommendedName>
</protein>
<evidence type="ECO:0000313" key="1">
    <source>
        <dbReference type="EMBL" id="MFD1784353.1"/>
    </source>
</evidence>
<sequence>MSDAPSRKRLLGWTLAALAGASLVTTFVVLPAEYGVDPTGFGRLTGLTRMGASREVAVAPPKRAGAVTIDAARPWRSDTLTIRLETGGQEGSDTERKVWMVPGQAFVYAWTSDGEVYSDFHGETLPSPRIQVMTYRTTDPLKGEPARGLSGAFTAPMEGFHGWYFRNLEGRPVTVTVRLAGFYELRPYPPPGVTPKGH</sequence>
<dbReference type="Proteomes" id="UP001597237">
    <property type="component" value="Unassembled WGS sequence"/>
</dbReference>